<gene>
    <name evidence="2" type="ORF">ACFOSH_07860</name>
</gene>
<evidence type="ECO:0000259" key="1">
    <source>
        <dbReference type="Pfam" id="PF04149"/>
    </source>
</evidence>
<reference evidence="3" key="1">
    <citation type="journal article" date="2019" name="Int. J. Syst. Evol. Microbiol.">
        <title>The Global Catalogue of Microorganisms (GCM) 10K type strain sequencing project: providing services to taxonomists for standard genome sequencing and annotation.</title>
        <authorList>
            <consortium name="The Broad Institute Genomics Platform"/>
            <consortium name="The Broad Institute Genome Sequencing Center for Infectious Disease"/>
            <person name="Wu L."/>
            <person name="Ma J."/>
        </authorList>
    </citation>
    <scope>NUCLEOTIDE SEQUENCE [LARGE SCALE GENOMIC DNA]</scope>
    <source>
        <strain evidence="3">CGMCC 4.7676</strain>
    </source>
</reference>
<evidence type="ECO:0000313" key="3">
    <source>
        <dbReference type="Proteomes" id="UP001595645"/>
    </source>
</evidence>
<comment type="caution">
    <text evidence="2">The sequence shown here is derived from an EMBL/GenBank/DDBJ whole genome shotgun (WGS) entry which is preliminary data.</text>
</comment>
<dbReference type="Proteomes" id="UP001595645">
    <property type="component" value="Unassembled WGS sequence"/>
</dbReference>
<dbReference type="Pfam" id="PF04149">
    <property type="entry name" value="DUF397"/>
    <property type="match status" value="1"/>
</dbReference>
<dbReference type="RefSeq" id="WP_378238041.1">
    <property type="nucleotide sequence ID" value="NZ_JBHRWK010000013.1"/>
</dbReference>
<dbReference type="InterPro" id="IPR007278">
    <property type="entry name" value="DUF397"/>
</dbReference>
<accession>A0ABV7NRQ0</accession>
<sequence length="71" mass="8195">MALRDDRLPEETDFTRLTWVKSSHSDNKEDECVEVSSVLDVIYVRDSKAPDAILTFPHASWMAFIESSLRH</sequence>
<proteinExistence type="predicted"/>
<organism evidence="2 3">
    <name type="scientific">Amycolatopsis speibonae</name>
    <dbReference type="NCBI Taxonomy" id="1450224"/>
    <lineage>
        <taxon>Bacteria</taxon>
        <taxon>Bacillati</taxon>
        <taxon>Actinomycetota</taxon>
        <taxon>Actinomycetes</taxon>
        <taxon>Pseudonocardiales</taxon>
        <taxon>Pseudonocardiaceae</taxon>
        <taxon>Amycolatopsis</taxon>
    </lineage>
</organism>
<name>A0ABV7NRQ0_9PSEU</name>
<protein>
    <submittedName>
        <fullName evidence="2">DUF397 domain-containing protein</fullName>
    </submittedName>
</protein>
<keyword evidence="3" id="KW-1185">Reference proteome</keyword>
<dbReference type="EMBL" id="JBHRWK010000013">
    <property type="protein sequence ID" value="MFC3449345.1"/>
    <property type="molecule type" value="Genomic_DNA"/>
</dbReference>
<feature type="domain" description="DUF397" evidence="1">
    <location>
        <begin position="17"/>
        <end position="66"/>
    </location>
</feature>
<evidence type="ECO:0000313" key="2">
    <source>
        <dbReference type="EMBL" id="MFC3449345.1"/>
    </source>
</evidence>